<feature type="domain" description="DUF7730" evidence="2">
    <location>
        <begin position="169"/>
        <end position="318"/>
    </location>
</feature>
<dbReference type="PANTHER" id="PTHR42085">
    <property type="entry name" value="F-BOX DOMAIN-CONTAINING PROTEIN"/>
    <property type="match status" value="1"/>
</dbReference>
<name>A0A8H3V2A1_VENIN</name>
<accession>A0A8H3V2A1</accession>
<comment type="caution">
    <text evidence="3">The sequence shown here is derived from an EMBL/GenBank/DDBJ whole genome shotgun (WGS) entry which is preliminary data.</text>
</comment>
<evidence type="ECO:0000313" key="3">
    <source>
        <dbReference type="EMBL" id="KAE9979732.1"/>
    </source>
</evidence>
<dbReference type="Pfam" id="PF24864">
    <property type="entry name" value="DUF7730"/>
    <property type="match status" value="1"/>
</dbReference>
<reference evidence="3 4" key="1">
    <citation type="submission" date="2019-07" db="EMBL/GenBank/DDBJ databases">
        <title>Venturia inaequalis Genome Resource.</title>
        <authorList>
            <person name="Lichtner F.J."/>
        </authorList>
    </citation>
    <scope>NUCLEOTIDE SEQUENCE [LARGE SCALE GENOMIC DNA]</scope>
    <source>
        <strain evidence="3 4">DMI_063113</strain>
    </source>
</reference>
<feature type="region of interest" description="Disordered" evidence="1">
    <location>
        <begin position="1"/>
        <end position="49"/>
    </location>
</feature>
<dbReference type="PANTHER" id="PTHR42085:SF2">
    <property type="entry name" value="F-BOX DOMAIN-CONTAINING PROTEIN"/>
    <property type="match status" value="1"/>
</dbReference>
<keyword evidence="4" id="KW-1185">Reference proteome</keyword>
<proteinExistence type="predicted"/>
<dbReference type="InterPro" id="IPR056632">
    <property type="entry name" value="DUF7730"/>
</dbReference>
<evidence type="ECO:0000259" key="2">
    <source>
        <dbReference type="Pfam" id="PF24864"/>
    </source>
</evidence>
<evidence type="ECO:0000313" key="4">
    <source>
        <dbReference type="Proteomes" id="UP000490939"/>
    </source>
</evidence>
<dbReference type="EMBL" id="WNWR01000406">
    <property type="protein sequence ID" value="KAE9979732.1"/>
    <property type="molecule type" value="Genomic_DNA"/>
</dbReference>
<dbReference type="AlphaFoldDB" id="A0A8H3V2A1"/>
<gene>
    <name evidence="3" type="ORF">EG327_006916</name>
</gene>
<evidence type="ECO:0000256" key="1">
    <source>
        <dbReference type="SAM" id="MobiDB-lite"/>
    </source>
</evidence>
<dbReference type="InterPro" id="IPR038883">
    <property type="entry name" value="AN11006-like"/>
</dbReference>
<dbReference type="Proteomes" id="UP000490939">
    <property type="component" value="Unassembled WGS sequence"/>
</dbReference>
<sequence>MKRKSTSTLRGPDGRFTKKARAARIQPAGDDGSPASVRTAPEFSETTGSKARLAVREEGMIDATTLPVQALIVSRLDDIRENQTAIVSHDVHPAHEAMNIDKDAFAKQVKKPADLQAGNDIDQPIEVINIRAPSHYLAQSEATIGDQLAVGSFAPTVTTKTNVKPKLTFMSLPLELRRQIYGYRLIRPEPIPIYRQKRIYAFTAGSENGSLQPGEIGGEKSRNLKPFVRNDKREKKLAYSEWATTVRIGGQNKSLLLVSRQIGEEALQVLYGDNQFFYAVGPRYQQRPNYTILTSSFSVSHLKSIRKLHLSLQFHGSFRSDVMNPTGLERTRYNAGNSQSVLWAPILDGLTKIMLVVKYPWRYTRRDVSWIPPLETRQQTHLACLETTLKFLKEHVSNDLKFDIDFGDRAEVRTVIDKCLLGRYSLVQTVSGDKFYDRNQPIHASL</sequence>
<protein>
    <recommendedName>
        <fullName evidence="2">DUF7730 domain-containing protein</fullName>
    </recommendedName>
</protein>
<organism evidence="3 4">
    <name type="scientific">Venturia inaequalis</name>
    <name type="common">Apple scab fungus</name>
    <dbReference type="NCBI Taxonomy" id="5025"/>
    <lineage>
        <taxon>Eukaryota</taxon>
        <taxon>Fungi</taxon>
        <taxon>Dikarya</taxon>
        <taxon>Ascomycota</taxon>
        <taxon>Pezizomycotina</taxon>
        <taxon>Dothideomycetes</taxon>
        <taxon>Pleosporomycetidae</taxon>
        <taxon>Venturiales</taxon>
        <taxon>Venturiaceae</taxon>
        <taxon>Venturia</taxon>
    </lineage>
</organism>